<proteinExistence type="predicted"/>
<dbReference type="PROSITE" id="PS50115">
    <property type="entry name" value="ARFGAP"/>
    <property type="match status" value="1"/>
</dbReference>
<dbReference type="GO" id="GO:0005547">
    <property type="term" value="F:phosphatidylinositol-3,4,5-trisphosphate binding"/>
    <property type="evidence" value="ECO:0007669"/>
    <property type="project" value="TreeGrafter"/>
</dbReference>
<gene>
    <name evidence="6" type="ORF">AGOR_G00023800</name>
</gene>
<dbReference type="SUPFAM" id="SSF50729">
    <property type="entry name" value="PH domain-like"/>
    <property type="match status" value="2"/>
</dbReference>
<evidence type="ECO:0000256" key="1">
    <source>
        <dbReference type="ARBA" id="ARBA00022468"/>
    </source>
</evidence>
<dbReference type="InterPro" id="IPR000198">
    <property type="entry name" value="RhoGAP_dom"/>
</dbReference>
<keyword evidence="2" id="KW-0479">Metal-binding</keyword>
<evidence type="ECO:0000256" key="2">
    <source>
        <dbReference type="PROSITE-ProRule" id="PRU00288"/>
    </source>
</evidence>
<sequence length="1057" mass="118041">MWVALALPKLTATEQVIQVKQLRVNYLGEYLSYYRLSWLHLLRKTDSDTTPATTSIDMTTPIPKPRARYRLEASIQKQPSTDRDPSDTEIVRSQDLNENSATTATSCTQSTEGVAENEDSDTGVHVAAGLGQTPNQTLPASPPPSPSGHNELIAWATDPGYDTSNEEELLAPATPRLEDEAAPGTEARQSPKEMQSHPQVVGSQVPSGQAGVPSNGHPTELDSGSVMRTKKVKQKSPRAATIRVSRKKQGQVEWIGGTQTGETPLREGVVSRSSWLDVWQGRKHHVLWATLDGQLMSLWKKRTEKFTEVVFHVSSITSVRPQERAHFSIYFGKKHIDFMAHSQAVQEGWLSSLHAARGQEPPLPPEQHGTLIMKDPRMKVYAAICGHNLWIYRNKEDFGLGLGMTYVSMNVASFKATGRHSFSVITPYKTFSFSTDSSRELTVWEGCLKQVIRNALSCSEVALRLWASPWNKVCADCGCANPEWASVNLLVVICEACAGQHRSMGINVSKVRSLKMDRKVWTEPLIQLFVLYGNKAANEVWGHNVPAVEQILPDATPNERNAFIRAKYRKGLYRRAHPLASSQTLLNQRLCEVVIGPDVPETMSLLCSGARICGDPQCPSPISLAEQAGQAMQTELLRHNEYTEAPEYVQKPSRKPSSSTSSFTDSAMTAGPEELHGKLEDDRFLFSLENDSAACDVLDLREVISIFDHSFGKTHKFEMLTLMDQLVCDADTREALLSHLTHILRVVLPGRVLDEELQGVLAVSRVSMREGGGLQHSEVWVALKCNEMLIYPTGGHQKDKLLLTANTAWKMDFTDNTIELTEGKRTISMQFERDSACRWWAELLMRTHPAAFSQEGRRDSLYQLPDAATGKVPPAIERCISHITQHGLKVDGIYRRCGMKTKVNQLVEDLMNSPSTAQLGKDEQDLLDVAGALKQILRQQVVLIPEMHMRPWVEAAAFPEEVERLHTYRRILNDLPPDNRAILSAFCGHLYMVQLYSHENRMTAQNLALVFVPTLFQDLAMNTNMVRLTRELIIHFTLIFQGESQETDGGEVLVTVF</sequence>
<dbReference type="InterPro" id="IPR001849">
    <property type="entry name" value="PH_domain"/>
</dbReference>
<feature type="region of interest" description="Disordered" evidence="3">
    <location>
        <begin position="93"/>
        <end position="247"/>
    </location>
</feature>
<reference evidence="6" key="1">
    <citation type="submission" date="2021-01" db="EMBL/GenBank/DDBJ databases">
        <authorList>
            <person name="Zahm M."/>
            <person name="Roques C."/>
            <person name="Cabau C."/>
            <person name="Klopp C."/>
            <person name="Donnadieu C."/>
            <person name="Jouanno E."/>
            <person name="Lampietro C."/>
            <person name="Louis A."/>
            <person name="Herpin A."/>
            <person name="Echchiki A."/>
            <person name="Berthelot C."/>
            <person name="Parey E."/>
            <person name="Roest-Crollius H."/>
            <person name="Braasch I."/>
            <person name="Postlethwait J."/>
            <person name="Bobe J."/>
            <person name="Montfort J."/>
            <person name="Bouchez O."/>
            <person name="Begum T."/>
            <person name="Mejri S."/>
            <person name="Adams A."/>
            <person name="Chen W.-J."/>
            <person name="Guiguen Y."/>
        </authorList>
    </citation>
    <scope>NUCLEOTIDE SEQUENCE</scope>
    <source>
        <tissue evidence="6">Blood</tissue>
    </source>
</reference>
<dbReference type="GO" id="GO:0005096">
    <property type="term" value="F:GTPase activator activity"/>
    <property type="evidence" value="ECO:0007669"/>
    <property type="project" value="UniProtKB-KW"/>
</dbReference>
<keyword evidence="2" id="KW-0862">Zinc</keyword>
<dbReference type="Gene3D" id="1.10.220.150">
    <property type="entry name" value="Arf GTPase activating protein"/>
    <property type="match status" value="1"/>
</dbReference>
<accession>A0A8T3E643</accession>
<evidence type="ECO:0008006" key="8">
    <source>
        <dbReference type="Google" id="ProtNLM"/>
    </source>
</evidence>
<dbReference type="Proteomes" id="UP000829720">
    <property type="component" value="Unassembled WGS sequence"/>
</dbReference>
<evidence type="ECO:0000313" key="6">
    <source>
        <dbReference type="EMBL" id="KAI1903107.1"/>
    </source>
</evidence>
<dbReference type="OrthoDB" id="29546at2759"/>
<feature type="domain" description="Arf-GAP" evidence="4">
    <location>
        <begin position="459"/>
        <end position="583"/>
    </location>
</feature>
<dbReference type="Gene3D" id="1.10.555.10">
    <property type="entry name" value="Rho GTPase activation protein"/>
    <property type="match status" value="1"/>
</dbReference>
<dbReference type="PRINTS" id="PR00405">
    <property type="entry name" value="REVINTRACTNG"/>
</dbReference>
<feature type="compositionally biased region" description="Polar residues" evidence="3">
    <location>
        <begin position="196"/>
        <end position="207"/>
    </location>
</feature>
<dbReference type="InterPro" id="IPR011993">
    <property type="entry name" value="PH-like_dom_sf"/>
</dbReference>
<dbReference type="SMART" id="SM00233">
    <property type="entry name" value="PH"/>
    <property type="match status" value="3"/>
</dbReference>
<dbReference type="SMART" id="SM00324">
    <property type="entry name" value="RhoGAP"/>
    <property type="match status" value="1"/>
</dbReference>
<dbReference type="InterPro" id="IPR001164">
    <property type="entry name" value="ArfGAP_dom"/>
</dbReference>
<dbReference type="PROSITE" id="PS50238">
    <property type="entry name" value="RHOGAP"/>
    <property type="match status" value="1"/>
</dbReference>
<dbReference type="GO" id="GO:0005737">
    <property type="term" value="C:cytoplasm"/>
    <property type="evidence" value="ECO:0007669"/>
    <property type="project" value="TreeGrafter"/>
</dbReference>
<dbReference type="GO" id="GO:0008360">
    <property type="term" value="P:regulation of cell shape"/>
    <property type="evidence" value="ECO:0007669"/>
    <property type="project" value="TreeGrafter"/>
</dbReference>
<organism evidence="6 7">
    <name type="scientific">Albula goreensis</name>
    <dbReference type="NCBI Taxonomy" id="1534307"/>
    <lineage>
        <taxon>Eukaryota</taxon>
        <taxon>Metazoa</taxon>
        <taxon>Chordata</taxon>
        <taxon>Craniata</taxon>
        <taxon>Vertebrata</taxon>
        <taxon>Euteleostomi</taxon>
        <taxon>Actinopterygii</taxon>
        <taxon>Neopterygii</taxon>
        <taxon>Teleostei</taxon>
        <taxon>Albuliformes</taxon>
        <taxon>Albulidae</taxon>
        <taxon>Albula</taxon>
    </lineage>
</organism>
<dbReference type="SMART" id="SM00105">
    <property type="entry name" value="ArfGap"/>
    <property type="match status" value="1"/>
</dbReference>
<dbReference type="SUPFAM" id="SSF48350">
    <property type="entry name" value="GTPase activation domain, GAP"/>
    <property type="match status" value="1"/>
</dbReference>
<feature type="compositionally biased region" description="Low complexity" evidence="3">
    <location>
        <begin position="100"/>
        <end position="111"/>
    </location>
</feature>
<dbReference type="Pfam" id="PF00620">
    <property type="entry name" value="RhoGAP"/>
    <property type="match status" value="1"/>
</dbReference>
<dbReference type="InterPro" id="IPR052227">
    <property type="entry name" value="Arf-Rho-GAP_ANK-PH_domain"/>
</dbReference>
<dbReference type="InterPro" id="IPR008936">
    <property type="entry name" value="Rho_GTPase_activation_prot"/>
</dbReference>
<dbReference type="EMBL" id="JAERUA010000002">
    <property type="protein sequence ID" value="KAI1903107.1"/>
    <property type="molecule type" value="Genomic_DNA"/>
</dbReference>
<dbReference type="InterPro" id="IPR038508">
    <property type="entry name" value="ArfGAP_dom_sf"/>
</dbReference>
<dbReference type="Gene3D" id="2.30.29.30">
    <property type="entry name" value="Pleckstrin-homology domain (PH domain)/Phosphotyrosine-binding domain (PTB)"/>
    <property type="match status" value="2"/>
</dbReference>
<keyword evidence="1" id="KW-0343">GTPase activation</keyword>
<comment type="caution">
    <text evidence="6">The sequence shown here is derived from an EMBL/GenBank/DDBJ whole genome shotgun (WGS) entry which is preliminary data.</text>
</comment>
<evidence type="ECO:0000313" key="7">
    <source>
        <dbReference type="Proteomes" id="UP000829720"/>
    </source>
</evidence>
<dbReference type="GO" id="GO:0007165">
    <property type="term" value="P:signal transduction"/>
    <property type="evidence" value="ECO:0007669"/>
    <property type="project" value="InterPro"/>
</dbReference>
<dbReference type="Pfam" id="PF01412">
    <property type="entry name" value="ArfGap"/>
    <property type="match status" value="1"/>
</dbReference>
<dbReference type="PANTHER" id="PTHR45899:SF5">
    <property type="entry name" value="ARF-GAP WITH RHO-GAP DOMAIN, ANK REPEAT AND PH DOMAIN-CONTAINING PROTEIN 1-LIKE"/>
    <property type="match status" value="1"/>
</dbReference>
<dbReference type="InterPro" id="IPR037278">
    <property type="entry name" value="ARFGAP/RecO"/>
</dbReference>
<dbReference type="GO" id="GO:0008270">
    <property type="term" value="F:zinc ion binding"/>
    <property type="evidence" value="ECO:0007669"/>
    <property type="project" value="UniProtKB-KW"/>
</dbReference>
<evidence type="ECO:0000259" key="5">
    <source>
        <dbReference type="PROSITE" id="PS50238"/>
    </source>
</evidence>
<protein>
    <recommendedName>
        <fullName evidence="8">Arf-GAP with Rho-GAP domain, ANK repeat and PH domain-containing protein 1-like</fullName>
    </recommendedName>
</protein>
<dbReference type="PANTHER" id="PTHR45899">
    <property type="entry name" value="RHO GTPASE ACTIVATING PROTEIN AT 15B, ISOFORM C"/>
    <property type="match status" value="1"/>
</dbReference>
<dbReference type="AlphaFoldDB" id="A0A8T3E643"/>
<evidence type="ECO:0000256" key="3">
    <source>
        <dbReference type="SAM" id="MobiDB-lite"/>
    </source>
</evidence>
<dbReference type="SUPFAM" id="SSF57863">
    <property type="entry name" value="ArfGap/RecO-like zinc finger"/>
    <property type="match status" value="1"/>
</dbReference>
<keyword evidence="2" id="KW-0863">Zinc-finger</keyword>
<keyword evidence="7" id="KW-1185">Reference proteome</keyword>
<evidence type="ECO:0000259" key="4">
    <source>
        <dbReference type="PROSITE" id="PS50115"/>
    </source>
</evidence>
<name>A0A8T3E643_9TELE</name>
<feature type="compositionally biased region" description="Low complexity" evidence="3">
    <location>
        <begin position="655"/>
        <end position="666"/>
    </location>
</feature>
<feature type="region of interest" description="Disordered" evidence="3">
    <location>
        <begin position="645"/>
        <end position="669"/>
    </location>
</feature>
<feature type="domain" description="Rho-GAP" evidence="5">
    <location>
        <begin position="859"/>
        <end position="1040"/>
    </location>
</feature>